<feature type="region of interest" description="Disordered" evidence="1">
    <location>
        <begin position="56"/>
        <end position="78"/>
    </location>
</feature>
<proteinExistence type="predicted"/>
<dbReference type="EMBL" id="JAIMJC010000001">
    <property type="protein sequence ID" value="KAH0531684.1"/>
    <property type="molecule type" value="Genomic_DNA"/>
</dbReference>
<dbReference type="Proteomes" id="UP000826573">
    <property type="component" value="Unassembled WGS sequence"/>
</dbReference>
<organism evidence="2 3">
    <name type="scientific">Trichoderma semiorbis</name>
    <dbReference type="NCBI Taxonomy" id="1491008"/>
    <lineage>
        <taxon>Eukaryota</taxon>
        <taxon>Fungi</taxon>
        <taxon>Dikarya</taxon>
        <taxon>Ascomycota</taxon>
        <taxon>Pezizomycotina</taxon>
        <taxon>Sordariomycetes</taxon>
        <taxon>Hypocreomycetidae</taxon>
        <taxon>Hypocreales</taxon>
        <taxon>Hypocreaceae</taxon>
        <taxon>Trichoderma</taxon>
    </lineage>
</organism>
<name>A0A9P8KYA0_9HYPO</name>
<feature type="compositionally biased region" description="Acidic residues" evidence="1">
    <location>
        <begin position="56"/>
        <end position="66"/>
    </location>
</feature>
<reference evidence="2 3" key="1">
    <citation type="submission" date="2021-08" db="EMBL/GenBank/DDBJ databases">
        <title>The highly contiguous genome resource for Trichoderma semiorbis FJ059, a fungal antagonistic to plant pathogens.</title>
        <authorList>
            <person name="Liu T."/>
        </authorList>
    </citation>
    <scope>NUCLEOTIDE SEQUENCE [LARGE SCALE GENOMIC DNA]</scope>
    <source>
        <strain evidence="2 3">FJ059</strain>
    </source>
</reference>
<evidence type="ECO:0000313" key="2">
    <source>
        <dbReference type="EMBL" id="KAH0531684.1"/>
    </source>
</evidence>
<sequence length="78" mass="8128">MCILCTEGDLAASGGSSTEGTENLGVDDEDGLAVVESGPRALDHGLGTENREFALLDEEPRDDVEELLPPSEVDATVP</sequence>
<dbReference type="AlphaFoldDB" id="A0A9P8KYA0"/>
<keyword evidence="3" id="KW-1185">Reference proteome</keyword>
<protein>
    <submittedName>
        <fullName evidence="2">Uncharacterized protein</fullName>
    </submittedName>
</protein>
<evidence type="ECO:0000313" key="3">
    <source>
        <dbReference type="Proteomes" id="UP000826573"/>
    </source>
</evidence>
<accession>A0A9P8KYA0</accession>
<gene>
    <name evidence="2" type="ORF">TsFJ059_000482</name>
</gene>
<evidence type="ECO:0000256" key="1">
    <source>
        <dbReference type="SAM" id="MobiDB-lite"/>
    </source>
</evidence>
<comment type="caution">
    <text evidence="2">The sequence shown here is derived from an EMBL/GenBank/DDBJ whole genome shotgun (WGS) entry which is preliminary data.</text>
</comment>